<proteinExistence type="predicted"/>
<sequence>MILTRTLTALLAAALLAGCAPSPIKHTEGTSAVTQINMWSYKGKLETTNYAVDTFIPVNSQVEILDTSGKAIAFRVQETGQQVTLVNIAKYTKLSIDEIYDRYFGSQPVSLSGFSKLERDAIEEGGIAEGMSKEAVLIARGYPPAHETPSLESDSWRFWQSRFDTIEVRFEDGKVSDIIE</sequence>
<gene>
    <name evidence="2" type="ORF">HNR38_003119</name>
</gene>
<name>A0A840UC59_9GAMM</name>
<evidence type="ECO:0008006" key="4">
    <source>
        <dbReference type="Google" id="ProtNLM"/>
    </source>
</evidence>
<organism evidence="2 3">
    <name type="scientific">Marinobacter oulmenensis</name>
    <dbReference type="NCBI Taxonomy" id="643747"/>
    <lineage>
        <taxon>Bacteria</taxon>
        <taxon>Pseudomonadati</taxon>
        <taxon>Pseudomonadota</taxon>
        <taxon>Gammaproteobacteria</taxon>
        <taxon>Pseudomonadales</taxon>
        <taxon>Marinobacteraceae</taxon>
        <taxon>Marinobacter</taxon>
    </lineage>
</organism>
<keyword evidence="1" id="KW-0732">Signal</keyword>
<protein>
    <recommendedName>
        <fullName evidence="4">Outer membrane protein assembly factor BamE</fullName>
    </recommendedName>
</protein>
<evidence type="ECO:0000313" key="2">
    <source>
        <dbReference type="EMBL" id="MBB5322612.1"/>
    </source>
</evidence>
<evidence type="ECO:0000313" key="3">
    <source>
        <dbReference type="Proteomes" id="UP000591735"/>
    </source>
</evidence>
<keyword evidence="3" id="KW-1185">Reference proteome</keyword>
<feature type="signal peptide" evidence="1">
    <location>
        <begin position="1"/>
        <end position="22"/>
    </location>
</feature>
<dbReference type="EMBL" id="JACHFE010000009">
    <property type="protein sequence ID" value="MBB5322612.1"/>
    <property type="molecule type" value="Genomic_DNA"/>
</dbReference>
<dbReference type="Proteomes" id="UP000591735">
    <property type="component" value="Unassembled WGS sequence"/>
</dbReference>
<dbReference type="PROSITE" id="PS51257">
    <property type="entry name" value="PROKAR_LIPOPROTEIN"/>
    <property type="match status" value="1"/>
</dbReference>
<accession>A0A840UC59</accession>
<comment type="caution">
    <text evidence="2">The sequence shown here is derived from an EMBL/GenBank/DDBJ whole genome shotgun (WGS) entry which is preliminary data.</text>
</comment>
<reference evidence="2 3" key="1">
    <citation type="submission" date="2020-08" db="EMBL/GenBank/DDBJ databases">
        <title>Genomic Encyclopedia of Type Strains, Phase IV (KMG-IV): sequencing the most valuable type-strain genomes for metagenomic binning, comparative biology and taxonomic classification.</title>
        <authorList>
            <person name="Goeker M."/>
        </authorList>
    </citation>
    <scope>NUCLEOTIDE SEQUENCE [LARGE SCALE GENOMIC DNA]</scope>
    <source>
        <strain evidence="2 3">DSM 22359</strain>
    </source>
</reference>
<evidence type="ECO:0000256" key="1">
    <source>
        <dbReference type="SAM" id="SignalP"/>
    </source>
</evidence>
<dbReference type="RefSeq" id="WP_183705983.1">
    <property type="nucleotide sequence ID" value="NZ_JACHFE010000009.1"/>
</dbReference>
<dbReference type="AlphaFoldDB" id="A0A840UC59"/>
<feature type="chain" id="PRO_5032597284" description="Outer membrane protein assembly factor BamE" evidence="1">
    <location>
        <begin position="23"/>
        <end position="180"/>
    </location>
</feature>